<comment type="cofactor">
    <cofactor evidence="1">
        <name>FMN</name>
        <dbReference type="ChEBI" id="CHEBI:58210"/>
    </cofactor>
</comment>
<evidence type="ECO:0000256" key="1">
    <source>
        <dbReference type="ARBA" id="ARBA00001917"/>
    </source>
</evidence>
<reference evidence="10 11" key="1">
    <citation type="journal article" date="2015" name="Nature">
        <title>rRNA introns, odd ribosomes, and small enigmatic genomes across a large radiation of phyla.</title>
        <authorList>
            <person name="Brown C.T."/>
            <person name="Hug L.A."/>
            <person name="Thomas B.C."/>
            <person name="Sharon I."/>
            <person name="Castelle C.J."/>
            <person name="Singh A."/>
            <person name="Wilkins M.J."/>
            <person name="Williams K.H."/>
            <person name="Banfield J.F."/>
        </authorList>
    </citation>
    <scope>NUCLEOTIDE SEQUENCE [LARGE SCALE GENOMIC DNA]</scope>
</reference>
<keyword evidence="4" id="KW-0288">FMN</keyword>
<dbReference type="GO" id="GO:0106430">
    <property type="term" value="F:dihydroorotate dehydrogenase (quinone) activity"/>
    <property type="evidence" value="ECO:0007669"/>
    <property type="project" value="UniProtKB-EC"/>
</dbReference>
<comment type="pathway">
    <text evidence="2">Pyrimidine metabolism; UMP biosynthesis via de novo pathway.</text>
</comment>
<accession>A0A0G0U0U5</accession>
<dbReference type="InterPro" id="IPR005719">
    <property type="entry name" value="Dihydroorotate_DH_2"/>
</dbReference>
<dbReference type="NCBIfam" id="TIGR01036">
    <property type="entry name" value="pyrD_sub2"/>
    <property type="match status" value="1"/>
</dbReference>
<evidence type="ECO:0000256" key="4">
    <source>
        <dbReference type="ARBA" id="ARBA00022643"/>
    </source>
</evidence>
<evidence type="ECO:0000313" key="11">
    <source>
        <dbReference type="Proteomes" id="UP000034601"/>
    </source>
</evidence>
<evidence type="ECO:0000259" key="9">
    <source>
        <dbReference type="Pfam" id="PF01180"/>
    </source>
</evidence>
<dbReference type="GO" id="GO:0006207">
    <property type="term" value="P:'de novo' pyrimidine nucleobase biosynthetic process"/>
    <property type="evidence" value="ECO:0007669"/>
    <property type="project" value="UniProtKB-UniRule"/>
</dbReference>
<dbReference type="EC" id="1.3.5.2" evidence="8"/>
<dbReference type="PANTHER" id="PTHR48109">
    <property type="entry name" value="DIHYDROOROTATE DEHYDROGENASE (QUINONE), MITOCHONDRIAL-RELATED"/>
    <property type="match status" value="1"/>
</dbReference>
<name>A0A0G0U0U5_9BACT</name>
<protein>
    <recommendedName>
        <fullName evidence="8">Dihydroorotate dehydrogenase (quinone)</fullName>
        <ecNumber evidence="8">1.3.5.2</ecNumber>
    </recommendedName>
</protein>
<dbReference type="GO" id="GO:0005737">
    <property type="term" value="C:cytoplasm"/>
    <property type="evidence" value="ECO:0007669"/>
    <property type="project" value="InterPro"/>
</dbReference>
<comment type="caution">
    <text evidence="10">The sequence shown here is derived from an EMBL/GenBank/DDBJ whole genome shotgun (WGS) entry which is preliminary data.</text>
</comment>
<keyword evidence="5" id="KW-0665">Pyrimidine biosynthesis</keyword>
<sequence length="377" mass="41597">MNDLFIALRNQIIHLLYTQFLKRIFFLVEPEKIHDGITKVGEILGNNSLTRSLTSLLFNYSSPALEQNILGINFKNPLGLAAGFDKDARLTDILPSVGFGFAEVGSITGQPCEGNPKPRLWRLKKSKGLVVYYGLKNEGCEIISSRLRKKNFLIPVGTSIAKTNCPETVETKAGIADYLKAYQSFTTIGSYFTINISCPNAYGGLPFTEPKKLDLLLDEIDKVKTSKPVFLKLPPCISEEEVDELLKVVGKHQVDGFICTNLTKDRMNQRLKIREKEIPGEGKGGLSGKVVEDLANELITHLYQKIQGKYIIIGCGGVFSAEDAYKKIKLGASLIQLITGMIFEGPQVIGEINRGLVKLLKADGYTHISQAIGKEIS</sequence>
<gene>
    <name evidence="10" type="ORF">UU29_C0010G0034</name>
</gene>
<proteinExistence type="predicted"/>
<dbReference type="Pfam" id="PF01180">
    <property type="entry name" value="DHO_dh"/>
    <property type="match status" value="1"/>
</dbReference>
<keyword evidence="7" id="KW-0472">Membrane</keyword>
<evidence type="ECO:0000256" key="8">
    <source>
        <dbReference type="NCBIfam" id="TIGR01036"/>
    </source>
</evidence>
<evidence type="ECO:0000313" key="10">
    <source>
        <dbReference type="EMBL" id="KKR82688.1"/>
    </source>
</evidence>
<evidence type="ECO:0000256" key="6">
    <source>
        <dbReference type="ARBA" id="ARBA00023002"/>
    </source>
</evidence>
<dbReference type="GO" id="GO:0005886">
    <property type="term" value="C:plasma membrane"/>
    <property type="evidence" value="ECO:0007669"/>
    <property type="project" value="TreeGrafter"/>
</dbReference>
<dbReference type="PANTHER" id="PTHR48109:SF4">
    <property type="entry name" value="DIHYDROOROTATE DEHYDROGENASE (QUINONE), MITOCHONDRIAL"/>
    <property type="match status" value="1"/>
</dbReference>
<dbReference type="Gene3D" id="3.20.20.70">
    <property type="entry name" value="Aldolase class I"/>
    <property type="match status" value="1"/>
</dbReference>
<evidence type="ECO:0000256" key="2">
    <source>
        <dbReference type="ARBA" id="ARBA00004725"/>
    </source>
</evidence>
<evidence type="ECO:0000256" key="3">
    <source>
        <dbReference type="ARBA" id="ARBA00022630"/>
    </source>
</evidence>
<feature type="domain" description="Dihydroorotate dehydrogenase catalytic" evidence="9">
    <location>
        <begin position="65"/>
        <end position="360"/>
    </location>
</feature>
<dbReference type="SUPFAM" id="SSF51395">
    <property type="entry name" value="FMN-linked oxidoreductases"/>
    <property type="match status" value="1"/>
</dbReference>
<dbReference type="PATRIC" id="fig|1618424.3.peg.857"/>
<dbReference type="Proteomes" id="UP000034601">
    <property type="component" value="Unassembled WGS sequence"/>
</dbReference>
<dbReference type="InterPro" id="IPR005720">
    <property type="entry name" value="Dihydroorotate_DH_cat"/>
</dbReference>
<dbReference type="NCBIfam" id="NF003652">
    <property type="entry name" value="PRK05286.2-5"/>
    <property type="match status" value="1"/>
</dbReference>
<dbReference type="InterPro" id="IPR013785">
    <property type="entry name" value="Aldolase_TIM"/>
</dbReference>
<keyword evidence="6" id="KW-0560">Oxidoreductase</keyword>
<dbReference type="GO" id="GO:0009220">
    <property type="term" value="P:pyrimidine ribonucleotide biosynthetic process"/>
    <property type="evidence" value="ECO:0007669"/>
    <property type="project" value="UniProtKB-UniRule"/>
</dbReference>
<dbReference type="AlphaFoldDB" id="A0A0G0U0U5"/>
<keyword evidence="3" id="KW-0285">Flavoprotein</keyword>
<organism evidence="10 11">
    <name type="scientific">Candidatus Daviesbacteria bacterium GW2011_GWA2_40_9</name>
    <dbReference type="NCBI Taxonomy" id="1618424"/>
    <lineage>
        <taxon>Bacteria</taxon>
        <taxon>Candidatus Daviesiibacteriota</taxon>
    </lineage>
</organism>
<dbReference type="InterPro" id="IPR050074">
    <property type="entry name" value="DHO_dehydrogenase"/>
</dbReference>
<evidence type="ECO:0000256" key="7">
    <source>
        <dbReference type="ARBA" id="ARBA00023136"/>
    </source>
</evidence>
<dbReference type="EMBL" id="LCAB01000010">
    <property type="protein sequence ID" value="KKR82688.1"/>
    <property type="molecule type" value="Genomic_DNA"/>
</dbReference>
<evidence type="ECO:0000256" key="5">
    <source>
        <dbReference type="ARBA" id="ARBA00022975"/>
    </source>
</evidence>
<dbReference type="CDD" id="cd04738">
    <property type="entry name" value="DHOD_2_like"/>
    <property type="match status" value="1"/>
</dbReference>